<comment type="caution">
    <text evidence="2">The sequence shown here is derived from an EMBL/GenBank/DDBJ whole genome shotgun (WGS) entry which is preliminary data.</text>
</comment>
<protein>
    <submittedName>
        <fullName evidence="2">Uncharacterized protein</fullName>
    </submittedName>
</protein>
<evidence type="ECO:0000313" key="3">
    <source>
        <dbReference type="Proteomes" id="UP001465976"/>
    </source>
</evidence>
<name>A0ABR3ENL0_9AGAR</name>
<feature type="transmembrane region" description="Helical" evidence="1">
    <location>
        <begin position="47"/>
        <end position="65"/>
    </location>
</feature>
<keyword evidence="1" id="KW-0472">Membrane</keyword>
<gene>
    <name evidence="2" type="ORF">V5O48_017586</name>
</gene>
<feature type="transmembrane region" description="Helical" evidence="1">
    <location>
        <begin position="85"/>
        <end position="102"/>
    </location>
</feature>
<proteinExistence type="predicted"/>
<keyword evidence="1" id="KW-1133">Transmembrane helix</keyword>
<sequence>MHPPTFGEQWGAMMIAFMFDLVLYGIGMVLVMQYFRSYKAASDSVPTRCSVGLIFFFATAHTVFFSHQIYTQYVKFFNQPERLDVIVFSASGMLLAIVGLHVHSDSAVLRTEIVSHGIRNSDILRYADIHHGAAGKEAPFMSTGGNDLCFYRVLSSDLPSSVPRLSWLSFRFRSESVCSVFVADIDAQSHK</sequence>
<feature type="transmembrane region" description="Helical" evidence="1">
    <location>
        <begin position="12"/>
        <end position="35"/>
    </location>
</feature>
<accession>A0ABR3ENL0</accession>
<keyword evidence="3" id="KW-1185">Reference proteome</keyword>
<keyword evidence="1" id="KW-0812">Transmembrane</keyword>
<reference evidence="2 3" key="1">
    <citation type="submission" date="2024-02" db="EMBL/GenBank/DDBJ databases">
        <title>A draft genome for the cacao thread blight pathogen Marasmius crinis-equi.</title>
        <authorList>
            <person name="Cohen S.P."/>
            <person name="Baruah I.K."/>
            <person name="Amoako-Attah I."/>
            <person name="Bukari Y."/>
            <person name="Meinhardt L.W."/>
            <person name="Bailey B.A."/>
        </authorList>
    </citation>
    <scope>NUCLEOTIDE SEQUENCE [LARGE SCALE GENOMIC DNA]</scope>
    <source>
        <strain evidence="2 3">GH-76</strain>
    </source>
</reference>
<organism evidence="2 3">
    <name type="scientific">Marasmius crinis-equi</name>
    <dbReference type="NCBI Taxonomy" id="585013"/>
    <lineage>
        <taxon>Eukaryota</taxon>
        <taxon>Fungi</taxon>
        <taxon>Dikarya</taxon>
        <taxon>Basidiomycota</taxon>
        <taxon>Agaricomycotina</taxon>
        <taxon>Agaricomycetes</taxon>
        <taxon>Agaricomycetidae</taxon>
        <taxon>Agaricales</taxon>
        <taxon>Marasmiineae</taxon>
        <taxon>Marasmiaceae</taxon>
        <taxon>Marasmius</taxon>
    </lineage>
</organism>
<dbReference type="EMBL" id="JBAHYK010002769">
    <property type="protein sequence ID" value="KAL0564458.1"/>
    <property type="molecule type" value="Genomic_DNA"/>
</dbReference>
<dbReference type="Proteomes" id="UP001465976">
    <property type="component" value="Unassembled WGS sequence"/>
</dbReference>
<evidence type="ECO:0000256" key="1">
    <source>
        <dbReference type="SAM" id="Phobius"/>
    </source>
</evidence>
<evidence type="ECO:0000313" key="2">
    <source>
        <dbReference type="EMBL" id="KAL0564458.1"/>
    </source>
</evidence>